<keyword evidence="2" id="KW-1185">Reference proteome</keyword>
<evidence type="ECO:0000313" key="1">
    <source>
        <dbReference type="EMBL" id="SHH10274.1"/>
    </source>
</evidence>
<dbReference type="EMBL" id="FQXB01000002">
    <property type="protein sequence ID" value="SHH10274.1"/>
    <property type="molecule type" value="Genomic_DNA"/>
</dbReference>
<proteinExistence type="predicted"/>
<evidence type="ECO:0000313" key="2">
    <source>
        <dbReference type="Proteomes" id="UP000184074"/>
    </source>
</evidence>
<dbReference type="Proteomes" id="UP000184074">
    <property type="component" value="Unassembled WGS sequence"/>
</dbReference>
<gene>
    <name evidence="1" type="ORF">SAMN05444003_2109</name>
</gene>
<name>A0A1M5Q7W9_9RHOB</name>
<organism evidence="1 2">
    <name type="scientific">Cognatiyoonia sediminum</name>
    <dbReference type="NCBI Taxonomy" id="1508389"/>
    <lineage>
        <taxon>Bacteria</taxon>
        <taxon>Pseudomonadati</taxon>
        <taxon>Pseudomonadota</taxon>
        <taxon>Alphaproteobacteria</taxon>
        <taxon>Rhodobacterales</taxon>
        <taxon>Paracoccaceae</taxon>
        <taxon>Cognatiyoonia</taxon>
    </lineage>
</organism>
<sequence>MLALVDAYKSFTKKPDTVPFWEKLLLRVAAFILLELFGQGIRKLTVDGRYDLRKFGFRKAQGLNSYPVEDGSQIFQSKLFMIEIKNV</sequence>
<dbReference type="AlphaFoldDB" id="A0A1M5Q7W9"/>
<reference evidence="1 2" key="1">
    <citation type="submission" date="2016-11" db="EMBL/GenBank/DDBJ databases">
        <authorList>
            <person name="Jaros S."/>
            <person name="Januszkiewicz K."/>
            <person name="Wedrychowicz H."/>
        </authorList>
    </citation>
    <scope>NUCLEOTIDE SEQUENCE [LARGE SCALE GENOMIC DNA]</scope>
    <source>
        <strain evidence="1 2">DSM 28715</strain>
    </source>
</reference>
<accession>A0A1M5Q7W9</accession>
<dbReference type="STRING" id="1508389.SAMN05444003_2109"/>
<protein>
    <submittedName>
        <fullName evidence="1">Uncharacterized protein</fullName>
    </submittedName>
</protein>